<accession>A0ACC0WCY7</accession>
<keyword evidence="2" id="KW-1185">Reference proteome</keyword>
<comment type="caution">
    <text evidence="1">The sequence shown here is derived from an EMBL/GenBank/DDBJ whole genome shotgun (WGS) entry which is preliminary data.</text>
</comment>
<organism evidence="1 2">
    <name type="scientific">Peronosclerospora sorghi</name>
    <dbReference type="NCBI Taxonomy" id="230839"/>
    <lineage>
        <taxon>Eukaryota</taxon>
        <taxon>Sar</taxon>
        <taxon>Stramenopiles</taxon>
        <taxon>Oomycota</taxon>
        <taxon>Peronosporomycetes</taxon>
        <taxon>Peronosporales</taxon>
        <taxon>Peronosporaceae</taxon>
        <taxon>Peronosclerospora</taxon>
    </lineage>
</organism>
<proteinExistence type="predicted"/>
<dbReference type="Proteomes" id="UP001163321">
    <property type="component" value="Chromosome 3"/>
</dbReference>
<gene>
    <name evidence="1" type="ORF">PsorP6_006942</name>
</gene>
<protein>
    <submittedName>
        <fullName evidence="1">Uncharacterized protein</fullName>
    </submittedName>
</protein>
<name>A0ACC0WCY7_9STRA</name>
<reference evidence="1 2" key="1">
    <citation type="journal article" date="2022" name="bioRxiv">
        <title>The genome of the oomycete Peronosclerospora sorghi, a cosmopolitan pathogen of maize and sorghum, is inflated with dispersed pseudogenes.</title>
        <authorList>
            <person name="Fletcher K."/>
            <person name="Martin F."/>
            <person name="Isakeit T."/>
            <person name="Cavanaugh K."/>
            <person name="Magill C."/>
            <person name="Michelmore R."/>
        </authorList>
    </citation>
    <scope>NUCLEOTIDE SEQUENCE [LARGE SCALE GENOMIC DNA]</scope>
    <source>
        <strain evidence="1">P6</strain>
    </source>
</reference>
<evidence type="ECO:0000313" key="2">
    <source>
        <dbReference type="Proteomes" id="UP001163321"/>
    </source>
</evidence>
<dbReference type="EMBL" id="CM047582">
    <property type="protein sequence ID" value="KAI9915949.1"/>
    <property type="molecule type" value="Genomic_DNA"/>
</dbReference>
<evidence type="ECO:0000313" key="1">
    <source>
        <dbReference type="EMBL" id="KAI9915949.1"/>
    </source>
</evidence>
<sequence>MFNVVIVSLLNFMDKIIAVCALRVGSSVDFDVEIENTFEMAEHCQFPLARADAIILSPHIVEQDKKLWLRGYNSHHNKMLRKFGVCMAMLVAVHSNDALARQLGNSFTPPARDDPEDSYSSMTKGQSPTIAAGDLDPSTSPPILAGITPTRSAPPIDGTPTLKVMTIPNARTDTPVGKTLETDEGTHSRDCNPNFPHENTKDSETSAAAALKPVPKEMDKLSPSPEGPVEAPVAVDEQLDSTKSTEPTTQQVNTQSMDENSGTSTSSIGFVLVGAIAAVAAVGVFVAHMKKARDTDAALITPDDEAIHIEIRRTPAGGSTIL</sequence>